<reference evidence="3 4" key="1">
    <citation type="submission" date="2017-08" db="EMBL/GenBank/DDBJ databases">
        <title>The complete genome sequence of Nocardiopsis gilva YIM 90087.</title>
        <authorList>
            <person name="Yin M."/>
            <person name="Tang S."/>
        </authorList>
    </citation>
    <scope>NUCLEOTIDE SEQUENCE [LARGE SCALE GENOMIC DNA]</scope>
    <source>
        <strain evidence="3 4">YIM 90087</strain>
    </source>
</reference>
<evidence type="ECO:0000256" key="1">
    <source>
        <dbReference type="ARBA" id="ARBA00006845"/>
    </source>
</evidence>
<dbReference type="OrthoDB" id="5184890at2"/>
<dbReference type="InterPro" id="IPR035905">
    <property type="entry name" value="Barstar-like_sf"/>
</dbReference>
<dbReference type="SUPFAM" id="SSF52038">
    <property type="entry name" value="Barstar-related"/>
    <property type="match status" value="1"/>
</dbReference>
<organism evidence="3 4">
    <name type="scientific">Nocardiopsis gilva YIM 90087</name>
    <dbReference type="NCBI Taxonomy" id="1235441"/>
    <lineage>
        <taxon>Bacteria</taxon>
        <taxon>Bacillati</taxon>
        <taxon>Actinomycetota</taxon>
        <taxon>Actinomycetes</taxon>
        <taxon>Streptosporangiales</taxon>
        <taxon>Nocardiopsidaceae</taxon>
        <taxon>Nocardiopsis</taxon>
    </lineage>
</organism>
<evidence type="ECO:0000259" key="2">
    <source>
        <dbReference type="Pfam" id="PF01337"/>
    </source>
</evidence>
<gene>
    <name evidence="3" type="ORF">CDO52_23510</name>
</gene>
<name>A0A223SE45_9ACTN</name>
<dbReference type="EMBL" id="CP022753">
    <property type="protein sequence ID" value="ASU86400.1"/>
    <property type="molecule type" value="Genomic_DNA"/>
</dbReference>
<accession>A0A223SE45</accession>
<proteinExistence type="inferred from homology"/>
<feature type="domain" description="Barstar (barnase inhibitor)" evidence="2">
    <location>
        <begin position="25"/>
        <end position="113"/>
    </location>
</feature>
<evidence type="ECO:0000313" key="3">
    <source>
        <dbReference type="EMBL" id="ASU86400.1"/>
    </source>
</evidence>
<keyword evidence="4" id="KW-1185">Reference proteome</keyword>
<evidence type="ECO:0000313" key="4">
    <source>
        <dbReference type="Proteomes" id="UP000215005"/>
    </source>
</evidence>
<dbReference type="AlphaFoldDB" id="A0A223SE45"/>
<dbReference type="Pfam" id="PF01337">
    <property type="entry name" value="Barstar"/>
    <property type="match status" value="1"/>
</dbReference>
<dbReference type="Gene3D" id="3.30.370.10">
    <property type="entry name" value="Barstar-like"/>
    <property type="match status" value="1"/>
</dbReference>
<dbReference type="Proteomes" id="UP000215005">
    <property type="component" value="Chromosome"/>
</dbReference>
<comment type="similarity">
    <text evidence="1">Belongs to the barstar family.</text>
</comment>
<dbReference type="KEGG" id="ngv:CDO52_23510"/>
<protein>
    <recommendedName>
        <fullName evidence="2">Barstar (barnase inhibitor) domain-containing protein</fullName>
    </recommendedName>
</protein>
<dbReference type="InterPro" id="IPR000468">
    <property type="entry name" value="Barstar"/>
</dbReference>
<sequence length="115" mass="13091">MVEHRDRNPETVVTYTDSPAEISTVIDLGGVADARDLHLLLKQALDFPWFYGKNWDAFWDAITGLVELPAAIRFTGWRHLEAVSPRDARMLRQCLDDYLAESTRDGEHVTVVYGD</sequence>